<evidence type="ECO:0000256" key="5">
    <source>
        <dbReference type="ARBA" id="ARBA00023242"/>
    </source>
</evidence>
<keyword evidence="4 7" id="KW-0472">Membrane</keyword>
<dbReference type="Gene3D" id="1.10.10.1180">
    <property type="entry name" value="MAN1, winged-helix domain"/>
    <property type="match status" value="1"/>
</dbReference>
<evidence type="ECO:0000256" key="6">
    <source>
        <dbReference type="SAM" id="MobiDB-lite"/>
    </source>
</evidence>
<dbReference type="InterPro" id="IPR044780">
    <property type="entry name" value="Heh2/Src1"/>
</dbReference>
<dbReference type="GO" id="GO:0005637">
    <property type="term" value="C:nuclear inner membrane"/>
    <property type="evidence" value="ECO:0007669"/>
    <property type="project" value="UniProtKB-SubCell"/>
</dbReference>
<keyword evidence="9" id="KW-1185">Reference proteome</keyword>
<gene>
    <name evidence="8" type="ORF">RHGRI_020329</name>
</gene>
<protein>
    <recommendedName>
        <fullName evidence="10">Man1/Src1 C-terminal domain-containing protein</fullName>
    </recommendedName>
</protein>
<feature type="transmembrane region" description="Helical" evidence="7">
    <location>
        <begin position="45"/>
        <end position="66"/>
    </location>
</feature>
<evidence type="ECO:0000313" key="8">
    <source>
        <dbReference type="EMBL" id="KAG5540057.1"/>
    </source>
</evidence>
<keyword evidence="2 7" id="KW-0812">Transmembrane</keyword>
<feature type="transmembrane region" description="Helical" evidence="7">
    <location>
        <begin position="364"/>
        <end position="386"/>
    </location>
</feature>
<dbReference type="InterPro" id="IPR041885">
    <property type="entry name" value="MAN1_winged_helix_dom"/>
</dbReference>
<evidence type="ECO:0008006" key="10">
    <source>
        <dbReference type="Google" id="ProtNLM"/>
    </source>
</evidence>
<feature type="compositionally biased region" description="Basic residues" evidence="6">
    <location>
        <begin position="1"/>
        <end position="19"/>
    </location>
</feature>
<evidence type="ECO:0000256" key="1">
    <source>
        <dbReference type="ARBA" id="ARBA00004540"/>
    </source>
</evidence>
<dbReference type="PANTHER" id="PTHR47808">
    <property type="entry name" value="INNER NUCLEAR MEMBRANE PROTEIN HEH2-RELATED"/>
    <property type="match status" value="1"/>
</dbReference>
<proteinExistence type="predicted"/>
<accession>A0AAV6JG29</accession>
<dbReference type="Proteomes" id="UP000823749">
    <property type="component" value="Chromosome 7"/>
</dbReference>
<comment type="caution">
    <text evidence="8">The sequence shown here is derived from an EMBL/GenBank/DDBJ whole genome shotgun (WGS) entry which is preliminary data.</text>
</comment>
<keyword evidence="5" id="KW-0539">Nucleus</keyword>
<name>A0AAV6JG29_9ERIC</name>
<keyword evidence="3 7" id="KW-1133">Transmembrane helix</keyword>
<evidence type="ECO:0000256" key="3">
    <source>
        <dbReference type="ARBA" id="ARBA00022989"/>
    </source>
</evidence>
<sequence>MASNPKKRPKPTTNKHHKSPSSSSSSHTLLIKEPPPNLFPSASEFLRLIAVVAIAASVAFACNYVVSFLNRQPKPFCDSIADFDYSLSDSCEPCPSNGECYEGKLECAHGYRKHGKLCVEDGEINETAKKLSELVETRVCEAYAQFLCKGTGVVWIQEDKLWNDLDEFKLMENQGLDGPIYMYAKNRAIEMVGELLETRKNDEGVKELKCPDLLVEYYKPITCHVQQWIAKHAFILVPLCALVCEILEEHALVARSLNGEGEPWVVASWLRDHLLLPKERKDMTLWQKVEELVQEDSRLDQYPKLVKGESKVVWEWQVEGSLSSSKKRKKAEESKLKLSEGITPSLNQQNYGLKGESYSILLNAYFLVFCMACTSITTSVHAITVFGQNKRHRRYITDKASYEVERVPCRSQKP</sequence>
<evidence type="ECO:0000313" key="9">
    <source>
        <dbReference type="Proteomes" id="UP000823749"/>
    </source>
</evidence>
<reference evidence="8" key="1">
    <citation type="submission" date="2020-08" db="EMBL/GenBank/DDBJ databases">
        <title>Plant Genome Project.</title>
        <authorList>
            <person name="Zhang R.-G."/>
        </authorList>
    </citation>
    <scope>NUCLEOTIDE SEQUENCE</scope>
    <source>
        <strain evidence="8">WSP0</strain>
        <tissue evidence="8">Leaf</tissue>
    </source>
</reference>
<dbReference type="GO" id="GO:0003682">
    <property type="term" value="F:chromatin binding"/>
    <property type="evidence" value="ECO:0007669"/>
    <property type="project" value="InterPro"/>
</dbReference>
<dbReference type="GO" id="GO:0034399">
    <property type="term" value="C:nuclear periphery"/>
    <property type="evidence" value="ECO:0007669"/>
    <property type="project" value="TreeGrafter"/>
</dbReference>
<evidence type="ECO:0000256" key="7">
    <source>
        <dbReference type="SAM" id="Phobius"/>
    </source>
</evidence>
<dbReference type="EMBL" id="JACTNZ010000007">
    <property type="protein sequence ID" value="KAG5540057.1"/>
    <property type="molecule type" value="Genomic_DNA"/>
</dbReference>
<organism evidence="8 9">
    <name type="scientific">Rhododendron griersonianum</name>
    <dbReference type="NCBI Taxonomy" id="479676"/>
    <lineage>
        <taxon>Eukaryota</taxon>
        <taxon>Viridiplantae</taxon>
        <taxon>Streptophyta</taxon>
        <taxon>Embryophyta</taxon>
        <taxon>Tracheophyta</taxon>
        <taxon>Spermatophyta</taxon>
        <taxon>Magnoliopsida</taxon>
        <taxon>eudicotyledons</taxon>
        <taxon>Gunneridae</taxon>
        <taxon>Pentapetalae</taxon>
        <taxon>asterids</taxon>
        <taxon>Ericales</taxon>
        <taxon>Ericaceae</taxon>
        <taxon>Ericoideae</taxon>
        <taxon>Rhodoreae</taxon>
        <taxon>Rhododendron</taxon>
    </lineage>
</organism>
<dbReference type="GO" id="GO:0005783">
    <property type="term" value="C:endoplasmic reticulum"/>
    <property type="evidence" value="ECO:0007669"/>
    <property type="project" value="TreeGrafter"/>
</dbReference>
<dbReference type="GO" id="GO:0071763">
    <property type="term" value="P:nuclear membrane organization"/>
    <property type="evidence" value="ECO:0007669"/>
    <property type="project" value="TreeGrafter"/>
</dbReference>
<dbReference type="AlphaFoldDB" id="A0AAV6JG29"/>
<evidence type="ECO:0000256" key="2">
    <source>
        <dbReference type="ARBA" id="ARBA00022692"/>
    </source>
</evidence>
<dbReference type="PANTHER" id="PTHR47808:SF2">
    <property type="entry name" value="LEM DOMAIN-CONTAINING PROTEIN 2"/>
    <property type="match status" value="1"/>
</dbReference>
<evidence type="ECO:0000256" key="4">
    <source>
        <dbReference type="ARBA" id="ARBA00023136"/>
    </source>
</evidence>
<feature type="region of interest" description="Disordered" evidence="6">
    <location>
        <begin position="1"/>
        <end position="30"/>
    </location>
</feature>
<comment type="subcellular location">
    <subcellularLocation>
        <location evidence="1">Nucleus inner membrane</location>
    </subcellularLocation>
</comment>